<dbReference type="Proteomes" id="UP000593562">
    <property type="component" value="Unassembled WGS sequence"/>
</dbReference>
<accession>A0A7J7DCP1</accession>
<evidence type="ECO:0000313" key="1">
    <source>
        <dbReference type="EMBL" id="KAF5744029.1"/>
    </source>
</evidence>
<protein>
    <submittedName>
        <fullName evidence="1">Uncharacterized protein</fullName>
    </submittedName>
</protein>
<dbReference type="AlphaFoldDB" id="A0A7J7DCP1"/>
<sequence length="160" mass="19013">MKLLLSRRCPRSSSRIKSGRNWVCKRSPRNIVRKKPKRFLNRRQSNKRVGIRKIKECIARLKSEMLEINVDQKSIAEGQKQVRKKYEEIQREREQLWKETELISQQSHGIRVRLNLIFEIMRARVESDSAKVAQLTLRLRNLIAKPKEQKEVLMPDGNNI</sequence>
<reference evidence="1 2" key="1">
    <citation type="journal article" date="2020" name="Nat. Commun.">
        <title>Genome of Tripterygium wilfordii and identification of cytochrome P450 involved in triptolide biosynthesis.</title>
        <authorList>
            <person name="Tu L."/>
            <person name="Su P."/>
            <person name="Zhang Z."/>
            <person name="Gao L."/>
            <person name="Wang J."/>
            <person name="Hu T."/>
            <person name="Zhou J."/>
            <person name="Zhang Y."/>
            <person name="Zhao Y."/>
            <person name="Liu Y."/>
            <person name="Song Y."/>
            <person name="Tong Y."/>
            <person name="Lu Y."/>
            <person name="Yang J."/>
            <person name="Xu C."/>
            <person name="Jia M."/>
            <person name="Peters R.J."/>
            <person name="Huang L."/>
            <person name="Gao W."/>
        </authorList>
    </citation>
    <scope>NUCLEOTIDE SEQUENCE [LARGE SCALE GENOMIC DNA]</scope>
    <source>
        <strain evidence="2">cv. XIE 37</strain>
        <tissue evidence="1">Leaf</tissue>
    </source>
</reference>
<dbReference type="PANTHER" id="PTHR48248">
    <property type="entry name" value="UVR DOMAIN-CONTAINING PROTEIN"/>
    <property type="match status" value="1"/>
</dbReference>
<gene>
    <name evidence="1" type="ORF">HS088_TW08G00619</name>
</gene>
<dbReference type="PANTHER" id="PTHR48248:SF5">
    <property type="entry name" value="UVR DOMAIN-CONTAINING PROTEIN"/>
    <property type="match status" value="1"/>
</dbReference>
<dbReference type="EMBL" id="JAAARO010000008">
    <property type="protein sequence ID" value="KAF5744029.1"/>
    <property type="molecule type" value="Genomic_DNA"/>
</dbReference>
<proteinExistence type="predicted"/>
<name>A0A7J7DCP1_TRIWF</name>
<dbReference type="InParanoid" id="A0A7J7DCP1"/>
<keyword evidence="2" id="KW-1185">Reference proteome</keyword>
<organism evidence="1 2">
    <name type="scientific">Tripterygium wilfordii</name>
    <name type="common">Thunder God vine</name>
    <dbReference type="NCBI Taxonomy" id="458696"/>
    <lineage>
        <taxon>Eukaryota</taxon>
        <taxon>Viridiplantae</taxon>
        <taxon>Streptophyta</taxon>
        <taxon>Embryophyta</taxon>
        <taxon>Tracheophyta</taxon>
        <taxon>Spermatophyta</taxon>
        <taxon>Magnoliopsida</taxon>
        <taxon>eudicotyledons</taxon>
        <taxon>Gunneridae</taxon>
        <taxon>Pentapetalae</taxon>
        <taxon>rosids</taxon>
        <taxon>fabids</taxon>
        <taxon>Celastrales</taxon>
        <taxon>Celastraceae</taxon>
        <taxon>Tripterygium</taxon>
    </lineage>
</organism>
<comment type="caution">
    <text evidence="1">The sequence shown here is derived from an EMBL/GenBank/DDBJ whole genome shotgun (WGS) entry which is preliminary data.</text>
</comment>
<evidence type="ECO:0000313" key="2">
    <source>
        <dbReference type="Proteomes" id="UP000593562"/>
    </source>
</evidence>